<protein>
    <recommendedName>
        <fullName evidence="4">VanZ family protein</fullName>
    </recommendedName>
</protein>
<keyword evidence="3" id="KW-1185">Reference proteome</keyword>
<dbReference type="EMBL" id="JAGGKE010000001">
    <property type="protein sequence ID" value="MBP1900421.1"/>
    <property type="molecule type" value="Genomic_DNA"/>
</dbReference>
<evidence type="ECO:0008006" key="4">
    <source>
        <dbReference type="Google" id="ProtNLM"/>
    </source>
</evidence>
<feature type="transmembrane region" description="Helical" evidence="1">
    <location>
        <begin position="55"/>
        <end position="78"/>
    </location>
</feature>
<proteinExistence type="predicted"/>
<feature type="transmembrane region" description="Helical" evidence="1">
    <location>
        <begin position="85"/>
        <end position="106"/>
    </location>
</feature>
<evidence type="ECO:0000313" key="3">
    <source>
        <dbReference type="Proteomes" id="UP000770586"/>
    </source>
</evidence>
<feature type="transmembrane region" description="Helical" evidence="1">
    <location>
        <begin position="118"/>
        <end position="138"/>
    </location>
</feature>
<keyword evidence="1" id="KW-1133">Transmembrane helix</keyword>
<dbReference type="RefSeq" id="WP_209543056.1">
    <property type="nucleotide sequence ID" value="NZ_BAAADX010000003.1"/>
</dbReference>
<comment type="caution">
    <text evidence="2">The sequence shown here is derived from an EMBL/GenBank/DDBJ whole genome shotgun (WGS) entry which is preliminary data.</text>
</comment>
<keyword evidence="1" id="KW-0472">Membrane</keyword>
<sequence>MSGIDADRSPFERGGPWTPFLAGAAVVLVASLLPVPDALVGSGGAPGGGGAVGPLAVLGPTAVFHLIGYAGLAALGTLATDRSVVAAEASVAVGFFAELLQSQVAWRSFAWTDAAVNAVGAVLGVAAVAAVVALRGAARRRLRERR</sequence>
<organism evidence="2 3">
    <name type="scientific">Halorubrum trapanicum</name>
    <dbReference type="NCBI Taxonomy" id="29284"/>
    <lineage>
        <taxon>Archaea</taxon>
        <taxon>Methanobacteriati</taxon>
        <taxon>Methanobacteriota</taxon>
        <taxon>Stenosarchaea group</taxon>
        <taxon>Halobacteria</taxon>
        <taxon>Halobacteriales</taxon>
        <taxon>Haloferacaceae</taxon>
        <taxon>Halorubrum</taxon>
    </lineage>
</organism>
<keyword evidence="1" id="KW-0812">Transmembrane</keyword>
<evidence type="ECO:0000313" key="2">
    <source>
        <dbReference type="EMBL" id="MBP1900421.1"/>
    </source>
</evidence>
<feature type="transmembrane region" description="Helical" evidence="1">
    <location>
        <begin position="17"/>
        <end position="35"/>
    </location>
</feature>
<gene>
    <name evidence="2" type="ORF">J2744_000073</name>
</gene>
<dbReference type="AlphaFoldDB" id="A0A8J7UM34"/>
<evidence type="ECO:0000256" key="1">
    <source>
        <dbReference type="SAM" id="Phobius"/>
    </source>
</evidence>
<name>A0A8J7UM34_9EURY</name>
<accession>A0A8J7UM34</accession>
<reference evidence="2 3" key="1">
    <citation type="submission" date="2021-03" db="EMBL/GenBank/DDBJ databases">
        <title>Genomic Encyclopedia of Type Strains, Phase IV (KMG-IV): sequencing the most valuable type-strain genomes for metagenomic binning, comparative biology and taxonomic classification.</title>
        <authorList>
            <person name="Goeker M."/>
        </authorList>
    </citation>
    <scope>NUCLEOTIDE SEQUENCE [LARGE SCALE GENOMIC DNA]</scope>
    <source>
        <strain evidence="2 3">DSM 12287</strain>
    </source>
</reference>
<dbReference type="Proteomes" id="UP000770586">
    <property type="component" value="Unassembled WGS sequence"/>
</dbReference>